<evidence type="ECO:0000259" key="2">
    <source>
        <dbReference type="Pfam" id="PF13649"/>
    </source>
</evidence>
<dbReference type="InterPro" id="IPR041698">
    <property type="entry name" value="Methyltransf_25"/>
</dbReference>
<keyword evidence="3" id="KW-0489">Methyltransferase</keyword>
<comment type="caution">
    <text evidence="3">The sequence shown here is derived from an EMBL/GenBank/DDBJ whole genome shotgun (WGS) entry which is preliminary data.</text>
</comment>
<keyword evidence="4" id="KW-1185">Reference proteome</keyword>
<evidence type="ECO:0000313" key="3">
    <source>
        <dbReference type="EMBL" id="MCR6490555.1"/>
    </source>
</evidence>
<gene>
    <name evidence="3" type="ORF">M8542_47915</name>
</gene>
<feature type="region of interest" description="Disordered" evidence="1">
    <location>
        <begin position="201"/>
        <end position="223"/>
    </location>
</feature>
<dbReference type="AlphaFoldDB" id="A0A9X2SRQ9"/>
<reference evidence="3" key="1">
    <citation type="submission" date="2022-06" db="EMBL/GenBank/DDBJ databases">
        <title>Amycolatopsis iheyaensis sp. nov., a new species of the genus Amycolatopsis isolated from soil in Iheya island, Japan.</title>
        <authorList>
            <person name="Ngamcharungchit C."/>
            <person name="Kanto H."/>
            <person name="Take A."/>
            <person name="Intra B."/>
            <person name="Matsumoto A."/>
            <person name="Panbangred W."/>
            <person name="Inahashi Y."/>
        </authorList>
    </citation>
    <scope>NUCLEOTIDE SEQUENCE</scope>
    <source>
        <strain evidence="3">OK19-0408</strain>
    </source>
</reference>
<feature type="compositionally biased region" description="Polar residues" evidence="1">
    <location>
        <begin position="212"/>
        <end position="223"/>
    </location>
</feature>
<dbReference type="Proteomes" id="UP001144096">
    <property type="component" value="Unassembled WGS sequence"/>
</dbReference>
<dbReference type="Pfam" id="PF13649">
    <property type="entry name" value="Methyltransf_25"/>
    <property type="match status" value="1"/>
</dbReference>
<evidence type="ECO:0000313" key="4">
    <source>
        <dbReference type="Proteomes" id="UP001144096"/>
    </source>
</evidence>
<evidence type="ECO:0000256" key="1">
    <source>
        <dbReference type="SAM" id="MobiDB-lite"/>
    </source>
</evidence>
<dbReference type="SUPFAM" id="SSF53335">
    <property type="entry name" value="S-adenosyl-L-methionine-dependent methyltransferases"/>
    <property type="match status" value="1"/>
</dbReference>
<dbReference type="Gene3D" id="3.40.50.150">
    <property type="entry name" value="Vaccinia Virus protein VP39"/>
    <property type="match status" value="1"/>
</dbReference>
<sequence>MSGAGTAFDPALTGSDSWLHLDDGRRLRLDTRRWHRRADRADGWLLDRCPGPTLDLGCGPGRLVADLHSRGVPALGVDCSSEALHYCRERRAPAVQADLFDALPAEGAWQHVLLADGNIGIGGDPVRLLRRAASLLSPGGSVVLETTPAWPGLWRGRARWPHQSDSVDGWFPWAVVGPDALPALAAAAGLRVREQARRRRRQFARLEPDSGGISTTTTAARAP</sequence>
<dbReference type="InterPro" id="IPR029063">
    <property type="entry name" value="SAM-dependent_MTases_sf"/>
</dbReference>
<dbReference type="CDD" id="cd02440">
    <property type="entry name" value="AdoMet_MTases"/>
    <property type="match status" value="1"/>
</dbReference>
<feature type="domain" description="Methyltransferase" evidence="2">
    <location>
        <begin position="54"/>
        <end position="140"/>
    </location>
</feature>
<keyword evidence="3" id="KW-0808">Transferase</keyword>
<organism evidence="3 4">
    <name type="scientific">Amycolatopsis iheyensis</name>
    <dbReference type="NCBI Taxonomy" id="2945988"/>
    <lineage>
        <taxon>Bacteria</taxon>
        <taxon>Bacillati</taxon>
        <taxon>Actinomycetota</taxon>
        <taxon>Actinomycetes</taxon>
        <taxon>Pseudonocardiales</taxon>
        <taxon>Pseudonocardiaceae</taxon>
        <taxon>Amycolatopsis</taxon>
    </lineage>
</organism>
<proteinExistence type="predicted"/>
<dbReference type="GO" id="GO:0008168">
    <property type="term" value="F:methyltransferase activity"/>
    <property type="evidence" value="ECO:0007669"/>
    <property type="project" value="UniProtKB-KW"/>
</dbReference>
<dbReference type="GO" id="GO:0032259">
    <property type="term" value="P:methylation"/>
    <property type="evidence" value="ECO:0007669"/>
    <property type="project" value="UniProtKB-KW"/>
</dbReference>
<accession>A0A9X2SRQ9</accession>
<dbReference type="EMBL" id="JAMXQV010000048">
    <property type="protein sequence ID" value="MCR6490555.1"/>
    <property type="molecule type" value="Genomic_DNA"/>
</dbReference>
<protein>
    <submittedName>
        <fullName evidence="3">Class I SAM-dependent methyltransferase</fullName>
    </submittedName>
</protein>
<dbReference type="RefSeq" id="WP_257927122.1">
    <property type="nucleotide sequence ID" value="NZ_JAMXQV010000048.1"/>
</dbReference>
<name>A0A9X2SRQ9_9PSEU</name>